<organism evidence="2 3">
    <name type="scientific">Saccharopolyspora halophila</name>
    <dbReference type="NCBI Taxonomy" id="405551"/>
    <lineage>
        <taxon>Bacteria</taxon>
        <taxon>Bacillati</taxon>
        <taxon>Actinomycetota</taxon>
        <taxon>Actinomycetes</taxon>
        <taxon>Pseudonocardiales</taxon>
        <taxon>Pseudonocardiaceae</taxon>
        <taxon>Saccharopolyspora</taxon>
    </lineage>
</organism>
<feature type="signal peptide" evidence="1">
    <location>
        <begin position="1"/>
        <end position="23"/>
    </location>
</feature>
<protein>
    <recommendedName>
        <fullName evidence="4">Secreted protein</fullName>
    </recommendedName>
</protein>
<comment type="caution">
    <text evidence="2">The sequence shown here is derived from an EMBL/GenBank/DDBJ whole genome shotgun (WGS) entry which is preliminary data.</text>
</comment>
<sequence>MKFTPKLFGLFSMAALLTASAGAASAVNSEDKLTNDVAAEAPPPAVEQYNYPGADQIFTERSIRLLRGDGNIVLVDCGAEKTVIKVEAVEVGISCYEVLGETGWLTLEIPRVYTIEGDEHNVVAHLTSNGKTQVVDIDPGEHTSVGEGQADGDPSTLVKLHAS</sequence>
<evidence type="ECO:0000313" key="3">
    <source>
        <dbReference type="Proteomes" id="UP001501218"/>
    </source>
</evidence>
<evidence type="ECO:0008006" key="4">
    <source>
        <dbReference type="Google" id="ProtNLM"/>
    </source>
</evidence>
<dbReference type="EMBL" id="BAAARA010000002">
    <property type="protein sequence ID" value="GAA2333822.1"/>
    <property type="molecule type" value="Genomic_DNA"/>
</dbReference>
<keyword evidence="1" id="KW-0732">Signal</keyword>
<proteinExistence type="predicted"/>
<dbReference type="Proteomes" id="UP001501218">
    <property type="component" value="Unassembled WGS sequence"/>
</dbReference>
<reference evidence="2 3" key="1">
    <citation type="journal article" date="2019" name="Int. J. Syst. Evol. Microbiol.">
        <title>The Global Catalogue of Microorganisms (GCM) 10K type strain sequencing project: providing services to taxonomists for standard genome sequencing and annotation.</title>
        <authorList>
            <consortium name="The Broad Institute Genomics Platform"/>
            <consortium name="The Broad Institute Genome Sequencing Center for Infectious Disease"/>
            <person name="Wu L."/>
            <person name="Ma J."/>
        </authorList>
    </citation>
    <scope>NUCLEOTIDE SEQUENCE [LARGE SCALE GENOMIC DNA]</scope>
    <source>
        <strain evidence="2 3">JCM 16221</strain>
    </source>
</reference>
<name>A0ABN3FN58_9PSEU</name>
<evidence type="ECO:0000313" key="2">
    <source>
        <dbReference type="EMBL" id="GAA2333822.1"/>
    </source>
</evidence>
<accession>A0ABN3FN58</accession>
<gene>
    <name evidence="2" type="ORF">GCM10009854_06560</name>
</gene>
<feature type="chain" id="PRO_5047513651" description="Secreted protein" evidence="1">
    <location>
        <begin position="24"/>
        <end position="163"/>
    </location>
</feature>
<keyword evidence="3" id="KW-1185">Reference proteome</keyword>
<evidence type="ECO:0000256" key="1">
    <source>
        <dbReference type="SAM" id="SignalP"/>
    </source>
</evidence>